<reference evidence="2 3" key="1">
    <citation type="submission" date="2018-10" db="EMBL/GenBank/DDBJ databases">
        <title>Isolation of pseudouridimycin from Streptomyces albus DSM 40763.</title>
        <authorList>
            <person name="Rosenqvist P."/>
            <person name="Metsae-Ketelae M."/>
            <person name="Virta P."/>
        </authorList>
    </citation>
    <scope>NUCLEOTIDE SEQUENCE [LARGE SCALE GENOMIC DNA]</scope>
    <source>
        <strain evidence="2 3">DSM 40763</strain>
    </source>
</reference>
<dbReference type="Gene3D" id="3.40.50.720">
    <property type="entry name" value="NAD(P)-binding Rossmann-like Domain"/>
    <property type="match status" value="1"/>
</dbReference>
<comment type="caution">
    <text evidence="2">The sequence shown here is derived from an EMBL/GenBank/DDBJ whole genome shotgun (WGS) entry which is preliminary data.</text>
</comment>
<dbReference type="AlphaFoldDB" id="A0A8H1LLH3"/>
<dbReference type="SUPFAM" id="SSF50129">
    <property type="entry name" value="GroES-like"/>
    <property type="match status" value="1"/>
</dbReference>
<dbReference type="EMBL" id="RCIY01000033">
    <property type="protein sequence ID" value="TGG86813.1"/>
    <property type="molecule type" value="Genomic_DNA"/>
</dbReference>
<dbReference type="Pfam" id="PF00107">
    <property type="entry name" value="ADH_zinc_N"/>
    <property type="match status" value="1"/>
</dbReference>
<sequence>MGTSSSTSRALVLEKFGTVPRLEERAVPKPQHGHSLVRMAAATVAHLDLNILDGQFGLLPDLPFTPGTEGSGYVVASDTHPEGALVRVRGEGLGLSRDGAWAEHVLVPDAAVQTMPEGTDPALASIHFSPVGTAWAAVHAIAQVQPGERVLVTGASGAVGSVTVQLAARAGAEVVGAVGRPAKLPHVPGVAKALPASDLSEESIGGKADVLIDTVGGSVLRNALTLVRPRGRAALVGYTAGRELTLDLADFFLADVSLLPVNMISRGQEVAPEVLRLLPDLSSGSLSLPYERYRMDALGEAVERLRTGTAVGKIVLDMGDTGN</sequence>
<dbReference type="InterPro" id="IPR020843">
    <property type="entry name" value="ER"/>
</dbReference>
<dbReference type="InterPro" id="IPR013149">
    <property type="entry name" value="ADH-like_C"/>
</dbReference>
<dbReference type="InterPro" id="IPR011032">
    <property type="entry name" value="GroES-like_sf"/>
</dbReference>
<feature type="domain" description="Enoyl reductase (ER)" evidence="1">
    <location>
        <begin position="17"/>
        <end position="316"/>
    </location>
</feature>
<proteinExistence type="predicted"/>
<dbReference type="Gene3D" id="3.90.180.10">
    <property type="entry name" value="Medium-chain alcohol dehydrogenases, catalytic domain"/>
    <property type="match status" value="1"/>
</dbReference>
<dbReference type="InterPro" id="IPR036291">
    <property type="entry name" value="NAD(P)-bd_dom_sf"/>
</dbReference>
<dbReference type="PANTHER" id="PTHR43677:SF4">
    <property type="entry name" value="QUINONE OXIDOREDUCTASE-LIKE PROTEIN 2"/>
    <property type="match status" value="1"/>
</dbReference>
<protein>
    <submittedName>
        <fullName evidence="2">Zinc-binding alcohol dehydrogenase family protein</fullName>
    </submittedName>
</protein>
<dbReference type="InterPro" id="IPR013154">
    <property type="entry name" value="ADH-like_N"/>
</dbReference>
<evidence type="ECO:0000313" key="3">
    <source>
        <dbReference type="Proteomes" id="UP000298111"/>
    </source>
</evidence>
<dbReference type="Pfam" id="PF08240">
    <property type="entry name" value="ADH_N"/>
    <property type="match status" value="1"/>
</dbReference>
<gene>
    <name evidence="2" type="ORF">D8771_05480</name>
</gene>
<accession>A0A8H1LLH3</accession>
<organism evidence="2 3">
    <name type="scientific">Streptomyces albus</name>
    <dbReference type="NCBI Taxonomy" id="1888"/>
    <lineage>
        <taxon>Bacteria</taxon>
        <taxon>Bacillati</taxon>
        <taxon>Actinomycetota</taxon>
        <taxon>Actinomycetes</taxon>
        <taxon>Kitasatosporales</taxon>
        <taxon>Streptomycetaceae</taxon>
        <taxon>Streptomyces</taxon>
    </lineage>
</organism>
<name>A0A8H1LLH3_9ACTN</name>
<dbReference type="InterPro" id="IPR051397">
    <property type="entry name" value="Zn-ADH-like_protein"/>
</dbReference>
<dbReference type="PANTHER" id="PTHR43677">
    <property type="entry name" value="SHORT-CHAIN DEHYDROGENASE/REDUCTASE"/>
    <property type="match status" value="1"/>
</dbReference>
<dbReference type="SUPFAM" id="SSF51735">
    <property type="entry name" value="NAD(P)-binding Rossmann-fold domains"/>
    <property type="match status" value="1"/>
</dbReference>
<dbReference type="SMART" id="SM00829">
    <property type="entry name" value="PKS_ER"/>
    <property type="match status" value="1"/>
</dbReference>
<evidence type="ECO:0000313" key="2">
    <source>
        <dbReference type="EMBL" id="TGG86813.1"/>
    </source>
</evidence>
<dbReference type="Proteomes" id="UP000298111">
    <property type="component" value="Unassembled WGS sequence"/>
</dbReference>
<evidence type="ECO:0000259" key="1">
    <source>
        <dbReference type="SMART" id="SM00829"/>
    </source>
</evidence>
<dbReference type="GO" id="GO:0016491">
    <property type="term" value="F:oxidoreductase activity"/>
    <property type="evidence" value="ECO:0007669"/>
    <property type="project" value="InterPro"/>
</dbReference>